<evidence type="ECO:0000313" key="1">
    <source>
        <dbReference type="EMBL" id="KAG1895364.1"/>
    </source>
</evidence>
<dbReference type="AlphaFoldDB" id="A0AAD4HH70"/>
<sequence>MSRGCTPRNLPSCTNKCRQSGGVRGYVDLRQTVSLLLVFNLSFLHYGLTPTLRVVAPRYLHVIAGVKVMVAQRSHPYTKWTPSGIAFSIGFLNPPSFSLAL</sequence>
<organism evidence="1 2">
    <name type="scientific">Suillus fuscotomentosus</name>
    <dbReference type="NCBI Taxonomy" id="1912939"/>
    <lineage>
        <taxon>Eukaryota</taxon>
        <taxon>Fungi</taxon>
        <taxon>Dikarya</taxon>
        <taxon>Basidiomycota</taxon>
        <taxon>Agaricomycotina</taxon>
        <taxon>Agaricomycetes</taxon>
        <taxon>Agaricomycetidae</taxon>
        <taxon>Boletales</taxon>
        <taxon>Suillineae</taxon>
        <taxon>Suillaceae</taxon>
        <taxon>Suillus</taxon>
    </lineage>
</organism>
<keyword evidence="2" id="KW-1185">Reference proteome</keyword>
<proteinExistence type="predicted"/>
<dbReference type="EMBL" id="JABBWK010000067">
    <property type="protein sequence ID" value="KAG1895364.1"/>
    <property type="molecule type" value="Genomic_DNA"/>
</dbReference>
<gene>
    <name evidence="1" type="ORF">F5891DRAFT_1059063</name>
</gene>
<dbReference type="GeneID" id="64657116"/>
<dbReference type="RefSeq" id="XP_041220940.1">
    <property type="nucleotide sequence ID" value="XM_041362818.1"/>
</dbReference>
<dbReference type="Proteomes" id="UP001195769">
    <property type="component" value="Unassembled WGS sequence"/>
</dbReference>
<evidence type="ECO:0000313" key="2">
    <source>
        <dbReference type="Proteomes" id="UP001195769"/>
    </source>
</evidence>
<comment type="caution">
    <text evidence="1">The sequence shown here is derived from an EMBL/GenBank/DDBJ whole genome shotgun (WGS) entry which is preliminary data.</text>
</comment>
<reference evidence="1" key="1">
    <citation type="journal article" date="2020" name="New Phytol.">
        <title>Comparative genomics reveals dynamic genome evolution in host specialist ectomycorrhizal fungi.</title>
        <authorList>
            <person name="Lofgren L.A."/>
            <person name="Nguyen N.H."/>
            <person name="Vilgalys R."/>
            <person name="Ruytinx J."/>
            <person name="Liao H.L."/>
            <person name="Branco S."/>
            <person name="Kuo A."/>
            <person name="LaButti K."/>
            <person name="Lipzen A."/>
            <person name="Andreopoulos W."/>
            <person name="Pangilinan J."/>
            <person name="Riley R."/>
            <person name="Hundley H."/>
            <person name="Na H."/>
            <person name="Barry K."/>
            <person name="Grigoriev I.V."/>
            <person name="Stajich J.E."/>
            <person name="Kennedy P.G."/>
        </authorList>
    </citation>
    <scope>NUCLEOTIDE SEQUENCE</scope>
    <source>
        <strain evidence="1">FC203</strain>
    </source>
</reference>
<accession>A0AAD4HH70</accession>
<name>A0AAD4HH70_9AGAM</name>
<protein>
    <submittedName>
        <fullName evidence="1">Uncharacterized protein</fullName>
    </submittedName>
</protein>